<dbReference type="GO" id="GO:0016798">
    <property type="term" value="F:hydrolase activity, acting on glycosyl bonds"/>
    <property type="evidence" value="ECO:0007669"/>
    <property type="project" value="UniProtKB-KW"/>
</dbReference>
<feature type="binding site" evidence="6">
    <location>
        <position position="86"/>
    </location>
    <ligand>
        <name>substrate</name>
    </ligand>
</feature>
<keyword evidence="2 6" id="KW-0378">Hydrolase</keyword>
<keyword evidence="1 6" id="KW-0479">Metal-binding</keyword>
<evidence type="ECO:0000313" key="7">
    <source>
        <dbReference type="EMBL" id="EIT83922.1"/>
    </source>
</evidence>
<evidence type="ECO:0000256" key="6">
    <source>
        <dbReference type="HAMAP-Rule" id="MF_01876"/>
    </source>
</evidence>
<feature type="active site" description="Nucleophile" evidence="6">
    <location>
        <position position="159"/>
    </location>
</feature>
<dbReference type="AlphaFoldDB" id="I8AEA4"/>
<evidence type="ECO:0000256" key="1">
    <source>
        <dbReference type="ARBA" id="ARBA00022723"/>
    </source>
</evidence>
<name>I8AEA4_9BACL</name>
<comment type="catalytic activity">
    <reaction evidence="6">
        <text>D-ribose 5-phosphate + uracil = psi-UMP + H2O</text>
        <dbReference type="Rhea" id="RHEA:18337"/>
        <dbReference type="ChEBI" id="CHEBI:15377"/>
        <dbReference type="ChEBI" id="CHEBI:17568"/>
        <dbReference type="ChEBI" id="CHEBI:58380"/>
        <dbReference type="ChEBI" id="CHEBI:78346"/>
        <dbReference type="EC" id="4.2.1.70"/>
    </reaction>
</comment>
<evidence type="ECO:0000256" key="5">
    <source>
        <dbReference type="ARBA" id="ARBA00023295"/>
    </source>
</evidence>
<evidence type="ECO:0000256" key="4">
    <source>
        <dbReference type="ARBA" id="ARBA00023239"/>
    </source>
</evidence>
<dbReference type="eggNOG" id="COG2313">
    <property type="taxonomic scope" value="Bacteria"/>
</dbReference>
<dbReference type="GO" id="GO:0004730">
    <property type="term" value="F:pseudouridylate synthase activity"/>
    <property type="evidence" value="ECO:0007669"/>
    <property type="project" value="UniProtKB-UniRule"/>
</dbReference>
<dbReference type="EC" id="4.2.1.70" evidence="6"/>
<evidence type="ECO:0000256" key="3">
    <source>
        <dbReference type="ARBA" id="ARBA00023211"/>
    </source>
</evidence>
<keyword evidence="5 6" id="KW-0326">Glycosidase</keyword>
<sequence length="310" mass="32591">MKPFLSYTDEVKKALTEGLPVVALESTIISHGMPYPQNVEMALEVEQIIRDQGAIPATIGIMNGVIKIGLTREELEEFATNPYVEKVSRRDLPAVVASGKIGATTVAATMIAAKLAGIAVFATGGIGGVHRGGEVSMDISADLTELAQSDVAVVCAGVKSILDIGRTLEYLETQGVPVLGYQTSDFPSFFARESGFGVDVTCQTAEEAAQLLHTKWALGLQGGAVIANPVPTGYAMAFHEIEQVIVQALNDADEQQIAGKAVTPFLLNALKERTGGASLATNIALVKHNAFVAAEIAIAYSALKTTHQLA</sequence>
<dbReference type="GO" id="GO:0005737">
    <property type="term" value="C:cytoplasm"/>
    <property type="evidence" value="ECO:0007669"/>
    <property type="project" value="TreeGrafter"/>
</dbReference>
<feature type="active site" description="Proton donor" evidence="6">
    <location>
        <position position="25"/>
    </location>
</feature>
<feature type="binding site" evidence="6">
    <location>
        <position position="138"/>
    </location>
    <ligand>
        <name>Mn(2+)</name>
        <dbReference type="ChEBI" id="CHEBI:29035"/>
    </ligand>
</feature>
<dbReference type="Pfam" id="PF04227">
    <property type="entry name" value="Indigoidine_A"/>
    <property type="match status" value="1"/>
</dbReference>
<comment type="cofactor">
    <cofactor evidence="6">
        <name>Mn(2+)</name>
        <dbReference type="ChEBI" id="CHEBI:29035"/>
    </cofactor>
    <text evidence="6">Binds 1 Mn(2+) ion per subunit.</text>
</comment>
<dbReference type="InterPro" id="IPR007342">
    <property type="entry name" value="PsuG"/>
</dbReference>
<dbReference type="EMBL" id="AKKV01000042">
    <property type="protein sequence ID" value="EIT83922.1"/>
    <property type="molecule type" value="Genomic_DNA"/>
</dbReference>
<dbReference type="Proteomes" id="UP000004080">
    <property type="component" value="Unassembled WGS sequence"/>
</dbReference>
<evidence type="ECO:0000313" key="8">
    <source>
        <dbReference type="Proteomes" id="UP000004080"/>
    </source>
</evidence>
<proteinExistence type="inferred from homology"/>
<dbReference type="OrthoDB" id="9805870at2"/>
<dbReference type="STRING" id="1196324.A374_17844"/>
<feature type="binding site" evidence="6">
    <location>
        <begin position="140"/>
        <end position="142"/>
    </location>
    <ligand>
        <name>substrate</name>
    </ligand>
</feature>
<dbReference type="SUPFAM" id="SSF110581">
    <property type="entry name" value="Indigoidine synthase A-like"/>
    <property type="match status" value="1"/>
</dbReference>
<reference evidence="7 8" key="1">
    <citation type="journal article" date="2012" name="J. Bacteriol.">
        <title>Genome of Bacillus macauensis ZFHKF-1, a Long-Chain-Forming Bacterium.</title>
        <authorList>
            <person name="Cai L."/>
            <person name="Zhang T."/>
        </authorList>
    </citation>
    <scope>NUCLEOTIDE SEQUENCE [LARGE SCALE GENOMIC DNA]</scope>
    <source>
        <strain evidence="7 8">ZFHKF-1</strain>
    </source>
</reference>
<dbReference type="PANTHER" id="PTHR42909:SF1">
    <property type="entry name" value="CARBOHYDRATE KINASE PFKB DOMAIN-CONTAINING PROTEIN"/>
    <property type="match status" value="1"/>
</dbReference>
<keyword evidence="8" id="KW-1185">Reference proteome</keyword>
<keyword evidence="3 6" id="KW-0464">Manganese</keyword>
<dbReference type="PANTHER" id="PTHR42909">
    <property type="entry name" value="ZGC:136858"/>
    <property type="match status" value="1"/>
</dbReference>
<dbReference type="PATRIC" id="fig|1196324.3.peg.3641"/>
<feature type="binding site" evidence="6">
    <location>
        <position position="106"/>
    </location>
    <ligand>
        <name>substrate</name>
    </ligand>
</feature>
<comment type="function">
    <text evidence="6">Catalyzes the reversible cleavage of pseudouridine 5'-phosphate (PsiMP) to ribose 5-phosphate and uracil. Functions biologically in the cleavage direction, as part of a pseudouridine degradation pathway.</text>
</comment>
<organism evidence="7 8">
    <name type="scientific">Fictibacillus macauensis ZFHKF-1</name>
    <dbReference type="NCBI Taxonomy" id="1196324"/>
    <lineage>
        <taxon>Bacteria</taxon>
        <taxon>Bacillati</taxon>
        <taxon>Bacillota</taxon>
        <taxon>Bacilli</taxon>
        <taxon>Bacillales</taxon>
        <taxon>Fictibacillaceae</taxon>
        <taxon>Fictibacillus</taxon>
    </lineage>
</organism>
<dbReference type="HAMAP" id="MF_01876">
    <property type="entry name" value="PsiMP_glycosidase"/>
    <property type="match status" value="1"/>
</dbReference>
<comment type="caution">
    <text evidence="7">The sequence shown here is derived from an EMBL/GenBank/DDBJ whole genome shotgun (WGS) entry which is preliminary data.</text>
</comment>
<dbReference type="RefSeq" id="WP_007203638.1">
    <property type="nucleotide sequence ID" value="NZ_AKKV01000042.1"/>
</dbReference>
<dbReference type="GO" id="GO:0046872">
    <property type="term" value="F:metal ion binding"/>
    <property type="evidence" value="ECO:0007669"/>
    <property type="project" value="UniProtKB-KW"/>
</dbReference>
<protein>
    <recommendedName>
        <fullName evidence="6">Pseudouridine-5'-phosphate glycosidase</fullName>
        <shortName evidence="6">PsiMP glycosidase</shortName>
        <ecNumber evidence="6">4.2.1.70</ecNumber>
    </recommendedName>
</protein>
<dbReference type="GO" id="GO:0046113">
    <property type="term" value="P:nucleobase catabolic process"/>
    <property type="evidence" value="ECO:0007669"/>
    <property type="project" value="UniProtKB-UniRule"/>
</dbReference>
<dbReference type="InterPro" id="IPR022830">
    <property type="entry name" value="Indigdn_synthA-like"/>
</dbReference>
<comment type="similarity">
    <text evidence="6">Belongs to the pseudouridine-5'-phosphate glycosidase family.</text>
</comment>
<evidence type="ECO:0000256" key="2">
    <source>
        <dbReference type="ARBA" id="ARBA00022801"/>
    </source>
</evidence>
<accession>I8AEA4</accession>
<dbReference type="Gene3D" id="3.40.1790.10">
    <property type="entry name" value="Indigoidine synthase domain"/>
    <property type="match status" value="1"/>
</dbReference>
<gene>
    <name evidence="6" type="primary">psuG</name>
    <name evidence="7" type="ORF">A374_17844</name>
</gene>
<keyword evidence="4 6" id="KW-0456">Lyase</keyword>
<comment type="subunit">
    <text evidence="6">Homotrimer.</text>
</comment>